<keyword evidence="2" id="KW-1133">Transmembrane helix</keyword>
<evidence type="ECO:0000256" key="2">
    <source>
        <dbReference type="SAM" id="Phobius"/>
    </source>
</evidence>
<feature type="compositionally biased region" description="Polar residues" evidence="1">
    <location>
        <begin position="7"/>
        <end position="20"/>
    </location>
</feature>
<sequence>MVKMQRVQASHCHQNSASSVSPLISGSLISVLVTALLQLAVNGDKRHLKSELLPRGSTMLLGNSIWLKSSVALAISSPGKATCTDSI</sequence>
<dbReference type="AlphaFoldDB" id="A0A059DDA5"/>
<dbReference type="InParanoid" id="A0A059DDA5"/>
<protein>
    <submittedName>
        <fullName evidence="3">Uncharacterized protein</fullName>
    </submittedName>
</protein>
<feature type="region of interest" description="Disordered" evidence="1">
    <location>
        <begin position="1"/>
        <end position="20"/>
    </location>
</feature>
<organism evidence="3">
    <name type="scientific">Eucalyptus grandis</name>
    <name type="common">Flooded gum</name>
    <dbReference type="NCBI Taxonomy" id="71139"/>
    <lineage>
        <taxon>Eukaryota</taxon>
        <taxon>Viridiplantae</taxon>
        <taxon>Streptophyta</taxon>
        <taxon>Embryophyta</taxon>
        <taxon>Tracheophyta</taxon>
        <taxon>Spermatophyta</taxon>
        <taxon>Magnoliopsida</taxon>
        <taxon>eudicotyledons</taxon>
        <taxon>Gunneridae</taxon>
        <taxon>Pentapetalae</taxon>
        <taxon>rosids</taxon>
        <taxon>malvids</taxon>
        <taxon>Myrtales</taxon>
        <taxon>Myrtaceae</taxon>
        <taxon>Myrtoideae</taxon>
        <taxon>Eucalypteae</taxon>
        <taxon>Eucalyptus</taxon>
    </lineage>
</organism>
<evidence type="ECO:0000313" key="3">
    <source>
        <dbReference type="EMBL" id="KCW88225.1"/>
    </source>
</evidence>
<dbReference type="Gramene" id="KCW88225">
    <property type="protein sequence ID" value="KCW88225"/>
    <property type="gene ID" value="EUGRSUZ_A00616"/>
</dbReference>
<feature type="transmembrane region" description="Helical" evidence="2">
    <location>
        <begin position="20"/>
        <end position="41"/>
    </location>
</feature>
<keyword evidence="2" id="KW-0472">Membrane</keyword>
<evidence type="ECO:0000256" key="1">
    <source>
        <dbReference type="SAM" id="MobiDB-lite"/>
    </source>
</evidence>
<reference evidence="3" key="1">
    <citation type="submission" date="2013-07" db="EMBL/GenBank/DDBJ databases">
        <title>The genome of Eucalyptus grandis.</title>
        <authorList>
            <person name="Schmutz J."/>
            <person name="Hayes R."/>
            <person name="Myburg A."/>
            <person name="Tuskan G."/>
            <person name="Grattapaglia D."/>
            <person name="Rokhsar D.S."/>
        </authorList>
    </citation>
    <scope>NUCLEOTIDE SEQUENCE</scope>
    <source>
        <tissue evidence="3">Leaf extractions</tissue>
    </source>
</reference>
<keyword evidence="2" id="KW-0812">Transmembrane</keyword>
<dbReference type="EMBL" id="KK198753">
    <property type="protein sequence ID" value="KCW88225.1"/>
    <property type="molecule type" value="Genomic_DNA"/>
</dbReference>
<gene>
    <name evidence="3" type="ORF">EUGRSUZ_A00616</name>
</gene>
<name>A0A059DDA5_EUCGR</name>
<proteinExistence type="predicted"/>
<accession>A0A059DDA5</accession>